<keyword evidence="1" id="KW-0812">Transmembrane</keyword>
<dbReference type="RefSeq" id="WP_323221250.1">
    <property type="nucleotide sequence ID" value="NZ_JAYGHT010000092.1"/>
</dbReference>
<comment type="caution">
    <text evidence="2">The sequence shown here is derived from an EMBL/GenBank/DDBJ whole genome shotgun (WGS) entry which is preliminary data.</text>
</comment>
<dbReference type="EMBL" id="JAYGHT010000092">
    <property type="protein sequence ID" value="MEA5520746.1"/>
    <property type="molecule type" value="Genomic_DNA"/>
</dbReference>
<evidence type="ECO:0000313" key="3">
    <source>
        <dbReference type="Proteomes" id="UP001301728"/>
    </source>
</evidence>
<feature type="transmembrane region" description="Helical" evidence="1">
    <location>
        <begin position="13"/>
        <end position="35"/>
    </location>
</feature>
<sequence>MSNQPPTNWLHQYLRPILAVVAGTAMIAGIAVTVWSQSANQATNPVQTIAYSDIPLNITVHRSPTCGCCKAWVQHLETNGFQATNIVTEDVAAVKQEYGVPDELTSCHTAVVDGYAIEGHVPASDIKRLLAEKPPVSGLAVPQMPLGAPGMESGNIKEPFSVLSFRPDGSVKTFNQY</sequence>
<organism evidence="2 3">
    <name type="scientific">Limnoraphis robusta CCNP1315</name>
    <dbReference type="NCBI Taxonomy" id="3110306"/>
    <lineage>
        <taxon>Bacteria</taxon>
        <taxon>Bacillati</taxon>
        <taxon>Cyanobacteriota</taxon>
        <taxon>Cyanophyceae</taxon>
        <taxon>Oscillatoriophycideae</taxon>
        <taxon>Oscillatoriales</taxon>
        <taxon>Sirenicapillariaceae</taxon>
        <taxon>Limnoraphis</taxon>
    </lineage>
</organism>
<accession>A0ABU5U1F8</accession>
<keyword evidence="1" id="KW-0472">Membrane</keyword>
<gene>
    <name evidence="2" type="ORF">VB854_17535</name>
</gene>
<dbReference type="Pfam" id="PF04214">
    <property type="entry name" value="DUF411"/>
    <property type="match status" value="1"/>
</dbReference>
<reference evidence="2 3" key="1">
    <citation type="submission" date="2023-12" db="EMBL/GenBank/DDBJ databases">
        <title>Baltic Sea Cyanobacteria.</title>
        <authorList>
            <person name="Delbaje E."/>
            <person name="Fewer D.P."/>
            <person name="Shishido T.K."/>
        </authorList>
    </citation>
    <scope>NUCLEOTIDE SEQUENCE [LARGE SCALE GENOMIC DNA]</scope>
    <source>
        <strain evidence="2 3">CCNP 1315</strain>
    </source>
</reference>
<name>A0ABU5U1F8_9CYAN</name>
<evidence type="ECO:0000256" key="1">
    <source>
        <dbReference type="SAM" id="Phobius"/>
    </source>
</evidence>
<dbReference type="InterPro" id="IPR036249">
    <property type="entry name" value="Thioredoxin-like_sf"/>
</dbReference>
<dbReference type="InterPro" id="IPR007332">
    <property type="entry name" value="DUF411"/>
</dbReference>
<dbReference type="Proteomes" id="UP001301728">
    <property type="component" value="Unassembled WGS sequence"/>
</dbReference>
<evidence type="ECO:0000313" key="2">
    <source>
        <dbReference type="EMBL" id="MEA5520746.1"/>
    </source>
</evidence>
<keyword evidence="1" id="KW-1133">Transmembrane helix</keyword>
<dbReference type="SUPFAM" id="SSF52833">
    <property type="entry name" value="Thioredoxin-like"/>
    <property type="match status" value="1"/>
</dbReference>
<keyword evidence="3" id="KW-1185">Reference proteome</keyword>
<protein>
    <submittedName>
        <fullName evidence="2">DUF411 domain-containing protein</fullName>
    </submittedName>
</protein>
<proteinExistence type="predicted"/>